<proteinExistence type="predicted"/>
<dbReference type="InterPro" id="IPR057670">
    <property type="entry name" value="SH3_retrovirus"/>
</dbReference>
<evidence type="ECO:0000259" key="1">
    <source>
        <dbReference type="Pfam" id="PF03732"/>
    </source>
</evidence>
<name>A0A834H1X0_RHOSS</name>
<dbReference type="Pfam" id="PF14244">
    <property type="entry name" value="Retrotran_gag_3"/>
    <property type="match status" value="1"/>
</dbReference>
<evidence type="ECO:0000259" key="2">
    <source>
        <dbReference type="Pfam" id="PF14244"/>
    </source>
</evidence>
<evidence type="ECO:0000259" key="3">
    <source>
        <dbReference type="Pfam" id="PF25597"/>
    </source>
</evidence>
<dbReference type="Pfam" id="PF25597">
    <property type="entry name" value="SH3_retrovirus"/>
    <property type="match status" value="1"/>
</dbReference>
<dbReference type="OrthoDB" id="5544992at2759"/>
<dbReference type="PANTHER" id="PTHR37610">
    <property type="entry name" value="CCHC-TYPE DOMAIN-CONTAINING PROTEIN"/>
    <property type="match status" value="1"/>
</dbReference>
<dbReference type="InterPro" id="IPR005162">
    <property type="entry name" value="Retrotrans_gag_dom"/>
</dbReference>
<feature type="domain" description="Retroviral polymerase SH3-like" evidence="3">
    <location>
        <begin position="226"/>
        <end position="287"/>
    </location>
</feature>
<feature type="domain" description="Retrotransposon Copia-like N-terminal" evidence="2">
    <location>
        <begin position="21"/>
        <end position="67"/>
    </location>
</feature>
<dbReference type="AlphaFoldDB" id="A0A834H1X0"/>
<dbReference type="EMBL" id="WJXA01000005">
    <property type="protein sequence ID" value="KAF7143271.1"/>
    <property type="molecule type" value="Genomic_DNA"/>
</dbReference>
<accession>A0A834H1X0</accession>
<sequence>MVTESPSNESKHEATNPYFLHHSDHPGMVLVSKPLNGDNYLTWCRAMTISLNAKNKLDFIDGPITAPSAKNKPDDHAAWKRCNDMILSWILNSLTADLADNIIYSTTAQEVWEDLHDRFSQSNGPRIFQIERDISCLSQDQITVAAYYTKLKGLWDELSSYNDTICSCGADHKRRRLMQFLMGLNESYNGIRGHILLMNPLPDVTKAYSSSCKKRSSEAWALQVRCLAYATAVHVPHELAPRTQRCVFLGYPARQKAYKLYDLTTHKILSSSDVVFHENIFPYASPSSTSSTSQNSALVIPHCVFNPPLSDMFSPVQPNPPPDPVPYFESSIQPTPISPISSPPASPPPTPALHRPNVFMSPLQLYKIMFATK</sequence>
<feature type="domain" description="Retrotransposon gag" evidence="1">
    <location>
        <begin position="101"/>
        <end position="185"/>
    </location>
</feature>
<reference evidence="4" key="1">
    <citation type="submission" date="2019-11" db="EMBL/GenBank/DDBJ databases">
        <authorList>
            <person name="Liu Y."/>
            <person name="Hou J."/>
            <person name="Li T.-Q."/>
            <person name="Guan C.-H."/>
            <person name="Wu X."/>
            <person name="Wu H.-Z."/>
            <person name="Ling F."/>
            <person name="Zhang R."/>
            <person name="Shi X.-G."/>
            <person name="Ren J.-P."/>
            <person name="Chen E.-F."/>
            <person name="Sun J.-M."/>
        </authorList>
    </citation>
    <scope>NUCLEOTIDE SEQUENCE</scope>
    <source>
        <strain evidence="4">Adult_tree_wgs_1</strain>
        <tissue evidence="4">Leaves</tissue>
    </source>
</reference>
<dbReference type="Pfam" id="PF03732">
    <property type="entry name" value="Retrotrans_gag"/>
    <property type="match status" value="1"/>
</dbReference>
<evidence type="ECO:0000313" key="5">
    <source>
        <dbReference type="Proteomes" id="UP000626092"/>
    </source>
</evidence>
<evidence type="ECO:0008006" key="6">
    <source>
        <dbReference type="Google" id="ProtNLM"/>
    </source>
</evidence>
<protein>
    <recommendedName>
        <fullName evidence="6">Retrotransposon Copia-like N-terminal domain-containing protein</fullName>
    </recommendedName>
</protein>
<comment type="caution">
    <text evidence="4">The sequence shown here is derived from an EMBL/GenBank/DDBJ whole genome shotgun (WGS) entry which is preliminary data.</text>
</comment>
<dbReference type="PANTHER" id="PTHR37610:SF100">
    <property type="entry name" value="COPIA-LIKE POLYPROTEIN_RETROTRANSPOSON"/>
    <property type="match status" value="1"/>
</dbReference>
<gene>
    <name evidence="4" type="ORF">RHSIM_Rhsim05G0165100</name>
</gene>
<keyword evidence="5" id="KW-1185">Reference proteome</keyword>
<dbReference type="InterPro" id="IPR029472">
    <property type="entry name" value="Copia-like_N"/>
</dbReference>
<dbReference type="Proteomes" id="UP000626092">
    <property type="component" value="Unassembled WGS sequence"/>
</dbReference>
<evidence type="ECO:0000313" key="4">
    <source>
        <dbReference type="EMBL" id="KAF7143271.1"/>
    </source>
</evidence>
<organism evidence="4 5">
    <name type="scientific">Rhododendron simsii</name>
    <name type="common">Sims's rhododendron</name>
    <dbReference type="NCBI Taxonomy" id="118357"/>
    <lineage>
        <taxon>Eukaryota</taxon>
        <taxon>Viridiplantae</taxon>
        <taxon>Streptophyta</taxon>
        <taxon>Embryophyta</taxon>
        <taxon>Tracheophyta</taxon>
        <taxon>Spermatophyta</taxon>
        <taxon>Magnoliopsida</taxon>
        <taxon>eudicotyledons</taxon>
        <taxon>Gunneridae</taxon>
        <taxon>Pentapetalae</taxon>
        <taxon>asterids</taxon>
        <taxon>Ericales</taxon>
        <taxon>Ericaceae</taxon>
        <taxon>Ericoideae</taxon>
        <taxon>Rhodoreae</taxon>
        <taxon>Rhododendron</taxon>
    </lineage>
</organism>